<proteinExistence type="predicted"/>
<sequence>MESSSSKNFLSHAKVELKSRVIEEMNINGRQMSWSTSDYMSFYRNGLFPYQGISYCQFVFVPTVFNDHWWLYALNCQTRQLHVLDSIGDGIEGRYKIDKAMVDRLQHLFEILDDFSGKSAPKISLIKEKVPLQPNTMKFPNLQYAHWSPMSTLRRPKNRARGKSRGGVVAR</sequence>
<dbReference type="InterPro" id="IPR038765">
    <property type="entry name" value="Papain-like_cys_pep_sf"/>
</dbReference>
<dbReference type="Gene3D" id="3.40.395.10">
    <property type="entry name" value="Adenoviral Proteinase, Chain A"/>
    <property type="match status" value="1"/>
</dbReference>
<comment type="caution">
    <text evidence="1">The sequence shown here is derived from an EMBL/GenBank/DDBJ whole genome shotgun (WGS) entry which is preliminary data.</text>
</comment>
<keyword evidence="2" id="KW-1185">Reference proteome</keyword>
<dbReference type="EMBL" id="JAYMYR010000006">
    <property type="protein sequence ID" value="KAK7356309.1"/>
    <property type="molecule type" value="Genomic_DNA"/>
</dbReference>
<evidence type="ECO:0000313" key="2">
    <source>
        <dbReference type="Proteomes" id="UP001374584"/>
    </source>
</evidence>
<name>A0AAN9MKI5_PHACN</name>
<dbReference type="AlphaFoldDB" id="A0AAN9MKI5"/>
<dbReference type="SUPFAM" id="SSF54001">
    <property type="entry name" value="Cysteine proteinases"/>
    <property type="match status" value="1"/>
</dbReference>
<evidence type="ECO:0000313" key="1">
    <source>
        <dbReference type="EMBL" id="KAK7356309.1"/>
    </source>
</evidence>
<reference evidence="1 2" key="1">
    <citation type="submission" date="2024-01" db="EMBL/GenBank/DDBJ databases">
        <title>The genomes of 5 underutilized Papilionoideae crops provide insights into root nodulation and disease resistanc.</title>
        <authorList>
            <person name="Jiang F."/>
        </authorList>
    </citation>
    <scope>NUCLEOTIDE SEQUENCE [LARGE SCALE GENOMIC DNA]</scope>
    <source>
        <strain evidence="1">JINMINGXINNONG_FW02</strain>
        <tissue evidence="1">Leaves</tissue>
    </source>
</reference>
<dbReference type="Proteomes" id="UP001374584">
    <property type="component" value="Unassembled WGS sequence"/>
</dbReference>
<gene>
    <name evidence="1" type="ORF">VNO80_15578</name>
</gene>
<protein>
    <recommendedName>
        <fullName evidence="3">Ubiquitin-like protease family profile domain-containing protein</fullName>
    </recommendedName>
</protein>
<organism evidence="1 2">
    <name type="scientific">Phaseolus coccineus</name>
    <name type="common">Scarlet runner bean</name>
    <name type="synonym">Phaseolus multiflorus</name>
    <dbReference type="NCBI Taxonomy" id="3886"/>
    <lineage>
        <taxon>Eukaryota</taxon>
        <taxon>Viridiplantae</taxon>
        <taxon>Streptophyta</taxon>
        <taxon>Embryophyta</taxon>
        <taxon>Tracheophyta</taxon>
        <taxon>Spermatophyta</taxon>
        <taxon>Magnoliopsida</taxon>
        <taxon>eudicotyledons</taxon>
        <taxon>Gunneridae</taxon>
        <taxon>Pentapetalae</taxon>
        <taxon>rosids</taxon>
        <taxon>fabids</taxon>
        <taxon>Fabales</taxon>
        <taxon>Fabaceae</taxon>
        <taxon>Papilionoideae</taxon>
        <taxon>50 kb inversion clade</taxon>
        <taxon>NPAAA clade</taxon>
        <taxon>indigoferoid/millettioid clade</taxon>
        <taxon>Phaseoleae</taxon>
        <taxon>Phaseolus</taxon>
    </lineage>
</organism>
<accession>A0AAN9MKI5</accession>
<evidence type="ECO:0008006" key="3">
    <source>
        <dbReference type="Google" id="ProtNLM"/>
    </source>
</evidence>